<dbReference type="InterPro" id="IPR027267">
    <property type="entry name" value="AH/BAR_dom_sf"/>
</dbReference>
<dbReference type="OrthoDB" id="5594612at2759"/>
<gene>
    <name evidence="2" type="ORF">CANARDRAFT_177122</name>
</gene>
<dbReference type="PANTHER" id="PTHR38407">
    <property type="entry name" value="PROTEIN IVY1"/>
    <property type="match status" value="1"/>
</dbReference>
<dbReference type="PANTHER" id="PTHR38407:SF1">
    <property type="entry name" value="PROTEIN IVY1"/>
    <property type="match status" value="1"/>
</dbReference>
<feature type="compositionally biased region" description="Polar residues" evidence="1">
    <location>
        <begin position="50"/>
        <end position="80"/>
    </location>
</feature>
<feature type="compositionally biased region" description="Acidic residues" evidence="1">
    <location>
        <begin position="394"/>
        <end position="406"/>
    </location>
</feature>
<dbReference type="Proteomes" id="UP000094801">
    <property type="component" value="Unassembled WGS sequence"/>
</dbReference>
<dbReference type="GO" id="GO:0000329">
    <property type="term" value="C:fungal-type vacuole membrane"/>
    <property type="evidence" value="ECO:0007669"/>
    <property type="project" value="InterPro"/>
</dbReference>
<proteinExistence type="predicted"/>
<sequence length="545" mass="60324">MSRTTSSNKKSPMRKPPPHLSEFYSYVNGDSIESPSTNTSPTYELKKGITESSFTTQHQSNGFGSANIDDSPTRQNNRATSGYIPKSPSKTYKQSYDPSVSPLLQHTRKYTNQSSTTNSVLSMQSSITPSTLDLETLITKNDVSGTVKCYKDLLKTAGQYREALMVVSNAASEFGRALQDCAKCKGSGEASDGLMTSSGLHYLIANHQQILAHSIQTKFEEPVVDIVEKFQENYETNDLNFKKNIQDKVKQLKRNETANIKLSKKKTRNIISYKSNLLQLASQLDEIDRLKHDYYVSSFDQVQNSSLQILSKVSSIVSIETTIYENIGKKAWSGGGLDDLLERFCSGDPFVSADEEFKPNDNDNDVDDDDTAADITIKDDDNIDAATAFQVTNDEEFKEDTQDDQITDTPFQATTAGPDDTFYAPPIANKSYSSTTSNESKADSPSLVQRGAQRDEEGLINDNEVDEFNKDASIEEDEHLDNSSILKGVNDIAIDPLPESDEDYDKKSDDDDDDDDDENDIGNDEDSSFSLPTANISEVKVTNGN</sequence>
<dbReference type="AlphaFoldDB" id="A0A1E4SXP9"/>
<dbReference type="GO" id="GO:0005543">
    <property type="term" value="F:phospholipid binding"/>
    <property type="evidence" value="ECO:0007669"/>
    <property type="project" value="InterPro"/>
</dbReference>
<feature type="compositionally biased region" description="Polar residues" evidence="1">
    <location>
        <begin position="31"/>
        <end position="42"/>
    </location>
</feature>
<evidence type="ECO:0008006" key="4">
    <source>
        <dbReference type="Google" id="ProtNLM"/>
    </source>
</evidence>
<feature type="compositionally biased region" description="Polar residues" evidence="1">
    <location>
        <begin position="1"/>
        <end position="10"/>
    </location>
</feature>
<evidence type="ECO:0000313" key="2">
    <source>
        <dbReference type="EMBL" id="ODV84255.1"/>
    </source>
</evidence>
<feature type="compositionally biased region" description="Polar residues" evidence="1">
    <location>
        <begin position="88"/>
        <end position="99"/>
    </location>
</feature>
<feature type="region of interest" description="Disordered" evidence="1">
    <location>
        <begin position="394"/>
        <end position="545"/>
    </location>
</feature>
<feature type="compositionally biased region" description="Acidic residues" evidence="1">
    <location>
        <begin position="510"/>
        <end position="527"/>
    </location>
</feature>
<dbReference type="STRING" id="983967.A0A1E4SXP9"/>
<organism evidence="2 3">
    <name type="scientific">[Candida] arabinofermentans NRRL YB-2248</name>
    <dbReference type="NCBI Taxonomy" id="983967"/>
    <lineage>
        <taxon>Eukaryota</taxon>
        <taxon>Fungi</taxon>
        <taxon>Dikarya</taxon>
        <taxon>Ascomycota</taxon>
        <taxon>Saccharomycotina</taxon>
        <taxon>Pichiomycetes</taxon>
        <taxon>Pichiales</taxon>
        <taxon>Pichiaceae</taxon>
        <taxon>Ogataea</taxon>
        <taxon>Ogataea/Candida clade</taxon>
    </lineage>
</organism>
<feature type="region of interest" description="Disordered" evidence="1">
    <location>
        <begin position="1"/>
        <end position="99"/>
    </location>
</feature>
<feature type="compositionally biased region" description="Polar residues" evidence="1">
    <location>
        <begin position="529"/>
        <end position="545"/>
    </location>
</feature>
<name>A0A1E4SXP9_9ASCO</name>
<keyword evidence="3" id="KW-1185">Reference proteome</keyword>
<dbReference type="InterPro" id="IPR037470">
    <property type="entry name" value="IVY1"/>
</dbReference>
<dbReference type="GO" id="GO:0042144">
    <property type="term" value="P:vacuole fusion, non-autophagic"/>
    <property type="evidence" value="ECO:0007669"/>
    <property type="project" value="InterPro"/>
</dbReference>
<feature type="compositionally biased region" description="Polar residues" evidence="1">
    <location>
        <begin position="430"/>
        <end position="439"/>
    </location>
</feature>
<accession>A0A1E4SXP9</accession>
<evidence type="ECO:0000256" key="1">
    <source>
        <dbReference type="SAM" id="MobiDB-lite"/>
    </source>
</evidence>
<evidence type="ECO:0000313" key="3">
    <source>
        <dbReference type="Proteomes" id="UP000094801"/>
    </source>
</evidence>
<dbReference type="EMBL" id="KV453858">
    <property type="protein sequence ID" value="ODV84255.1"/>
    <property type="molecule type" value="Genomic_DNA"/>
</dbReference>
<dbReference type="Gene3D" id="1.20.1270.60">
    <property type="entry name" value="Arfaptin homology (AH) domain/BAR domain"/>
    <property type="match status" value="1"/>
</dbReference>
<protein>
    <recommendedName>
        <fullName evidence="4">IMD domain-containing protein</fullName>
    </recommendedName>
</protein>
<reference evidence="3" key="1">
    <citation type="submission" date="2016-04" db="EMBL/GenBank/DDBJ databases">
        <title>Comparative genomics of biotechnologically important yeasts.</title>
        <authorList>
            <consortium name="DOE Joint Genome Institute"/>
            <person name="Riley R."/>
            <person name="Haridas S."/>
            <person name="Wolfe K.H."/>
            <person name="Lopes M.R."/>
            <person name="Hittinger C.T."/>
            <person name="Goker M."/>
            <person name="Salamov A."/>
            <person name="Wisecaver J."/>
            <person name="Long T.M."/>
            <person name="Aerts A.L."/>
            <person name="Barry K."/>
            <person name="Choi C."/>
            <person name="Clum A."/>
            <person name="Coughlan A.Y."/>
            <person name="Deshpande S."/>
            <person name="Douglass A.P."/>
            <person name="Hanson S.J."/>
            <person name="Klenk H.-P."/>
            <person name="Labutti K."/>
            <person name="Lapidus A."/>
            <person name="Lindquist E."/>
            <person name="Lipzen A."/>
            <person name="Meier-Kolthoff J.P."/>
            <person name="Ohm R.A."/>
            <person name="Otillar R.P."/>
            <person name="Pangilinan J."/>
            <person name="Peng Y."/>
            <person name="Rokas A."/>
            <person name="Rosa C.A."/>
            <person name="Scheuner C."/>
            <person name="Sibirny A.A."/>
            <person name="Slot J.C."/>
            <person name="Stielow J.B."/>
            <person name="Sun H."/>
            <person name="Kurtzman C.P."/>
            <person name="Blackwell M."/>
            <person name="Grigoriev I.V."/>
            <person name="Jeffries T.W."/>
        </authorList>
    </citation>
    <scope>NUCLEOTIDE SEQUENCE [LARGE SCALE GENOMIC DNA]</scope>
    <source>
        <strain evidence="3">NRRL YB-2248</strain>
    </source>
</reference>